<keyword evidence="3" id="KW-1003">Cell membrane</keyword>
<dbReference type="InterPro" id="IPR050833">
    <property type="entry name" value="Poly_Biosynth_Transport"/>
</dbReference>
<feature type="transmembrane region" description="Helical" evidence="7">
    <location>
        <begin position="44"/>
        <end position="65"/>
    </location>
</feature>
<feature type="transmembrane region" description="Helical" evidence="7">
    <location>
        <begin position="12"/>
        <end position="32"/>
    </location>
</feature>
<dbReference type="Pfam" id="PF13440">
    <property type="entry name" value="Polysacc_synt_3"/>
    <property type="match status" value="1"/>
</dbReference>
<feature type="transmembrane region" description="Helical" evidence="7">
    <location>
        <begin position="241"/>
        <end position="267"/>
    </location>
</feature>
<feature type="transmembrane region" description="Helical" evidence="7">
    <location>
        <begin position="85"/>
        <end position="109"/>
    </location>
</feature>
<keyword evidence="9" id="KW-1185">Reference proteome</keyword>
<evidence type="ECO:0000256" key="6">
    <source>
        <dbReference type="ARBA" id="ARBA00023136"/>
    </source>
</evidence>
<organism evidence="8 9">
    <name type="scientific">Roseinatronobacter alkalisoli</name>
    <dbReference type="NCBI Taxonomy" id="3028235"/>
    <lineage>
        <taxon>Bacteria</taxon>
        <taxon>Pseudomonadati</taxon>
        <taxon>Pseudomonadota</taxon>
        <taxon>Alphaproteobacteria</taxon>
        <taxon>Rhodobacterales</taxon>
        <taxon>Paracoccaceae</taxon>
        <taxon>Roseinatronobacter</taxon>
    </lineage>
</organism>
<dbReference type="RefSeq" id="WP_274350731.1">
    <property type="nucleotide sequence ID" value="NZ_JAQZSM010000002.1"/>
</dbReference>
<dbReference type="PANTHER" id="PTHR30250:SF10">
    <property type="entry name" value="LIPOPOLYSACCHARIDE BIOSYNTHESIS PROTEIN WZXC"/>
    <property type="match status" value="1"/>
</dbReference>
<sequence>MDSRLQAHPTLVSRLLRGAALTGGSFVLAQAMRFGSNLIVARLLFPDAFGLMALVTMILFGLTMLSDAGVQQSIMQNARGDDQDFLNTAFTLNAARGVVLWGLACALAWPAAMLYDAPELALVLPVCAVSLLLSGLAPTKVFTSERHIRLGRVMMTQLASQAAGILVMIVLAWATGSYWAMVWGMVATAVARLALEWAIIPGQTNRLRWERDAARDLLRFGGWIMMSSGFGFLLAQGDRAILGYFFSLTELGLYNIAWFLAAFPVLLMQAMNERMLIPAYRESFDTQGSQNTEKLQRMRYMLTATVMAMLAVMALAGPFLIGLLYDDRYLMAGPMIVLISCAQLPPLISATYQHAALARGEARLFFRLTAFRAIIQSALFLAGFLLMDLPGALAGQALAAVLVYPAVVRLAAHTGVWDKRHDLVFSIAALCIIALALFVNGDLLIALL</sequence>
<evidence type="ECO:0000256" key="1">
    <source>
        <dbReference type="ARBA" id="ARBA00004651"/>
    </source>
</evidence>
<feature type="transmembrane region" description="Helical" evidence="7">
    <location>
        <begin position="393"/>
        <end position="411"/>
    </location>
</feature>
<reference evidence="8" key="1">
    <citation type="submission" date="2023-02" db="EMBL/GenBank/DDBJ databases">
        <title>Description of Roseinatronobacter alkalisoli sp. nov., an alkaliphilic bacerium isolated from soda soil.</title>
        <authorList>
            <person name="Wei W."/>
        </authorList>
    </citation>
    <scope>NUCLEOTIDE SEQUENCE</scope>
    <source>
        <strain evidence="8">HJB301</strain>
    </source>
</reference>
<feature type="transmembrane region" description="Helical" evidence="7">
    <location>
        <begin position="364"/>
        <end position="387"/>
    </location>
</feature>
<dbReference type="PANTHER" id="PTHR30250">
    <property type="entry name" value="PST FAMILY PREDICTED COLANIC ACID TRANSPORTER"/>
    <property type="match status" value="1"/>
</dbReference>
<evidence type="ECO:0000256" key="7">
    <source>
        <dbReference type="SAM" id="Phobius"/>
    </source>
</evidence>
<keyword evidence="4 7" id="KW-0812">Transmembrane</keyword>
<feature type="transmembrane region" description="Helical" evidence="7">
    <location>
        <begin position="423"/>
        <end position="447"/>
    </location>
</feature>
<dbReference type="EMBL" id="JAQZSM010000002">
    <property type="protein sequence ID" value="MDD7970166.1"/>
    <property type="molecule type" value="Genomic_DNA"/>
</dbReference>
<name>A0ABT5T4X6_9RHOB</name>
<evidence type="ECO:0000256" key="2">
    <source>
        <dbReference type="ARBA" id="ARBA00007430"/>
    </source>
</evidence>
<comment type="subcellular location">
    <subcellularLocation>
        <location evidence="1">Cell membrane</location>
        <topology evidence="1">Multi-pass membrane protein</topology>
    </subcellularLocation>
</comment>
<gene>
    <name evidence="8" type="ORF">PUT78_03555</name>
</gene>
<evidence type="ECO:0000256" key="4">
    <source>
        <dbReference type="ARBA" id="ARBA00022692"/>
    </source>
</evidence>
<evidence type="ECO:0000256" key="5">
    <source>
        <dbReference type="ARBA" id="ARBA00022989"/>
    </source>
</evidence>
<comment type="caution">
    <text evidence="8">The sequence shown here is derived from an EMBL/GenBank/DDBJ whole genome shotgun (WGS) entry which is preliminary data.</text>
</comment>
<comment type="similarity">
    <text evidence="2">Belongs to the polysaccharide synthase family.</text>
</comment>
<dbReference type="Proteomes" id="UP001431784">
    <property type="component" value="Unassembled WGS sequence"/>
</dbReference>
<proteinExistence type="inferred from homology"/>
<feature type="transmembrane region" description="Helical" evidence="7">
    <location>
        <begin position="300"/>
        <end position="325"/>
    </location>
</feature>
<keyword evidence="5 7" id="KW-1133">Transmembrane helix</keyword>
<accession>A0ABT5T4X6</accession>
<evidence type="ECO:0000313" key="8">
    <source>
        <dbReference type="EMBL" id="MDD7970166.1"/>
    </source>
</evidence>
<feature type="transmembrane region" description="Helical" evidence="7">
    <location>
        <begin position="121"/>
        <end position="141"/>
    </location>
</feature>
<evidence type="ECO:0000313" key="9">
    <source>
        <dbReference type="Proteomes" id="UP001431784"/>
    </source>
</evidence>
<evidence type="ECO:0000256" key="3">
    <source>
        <dbReference type="ARBA" id="ARBA00022475"/>
    </source>
</evidence>
<feature type="transmembrane region" description="Helical" evidence="7">
    <location>
        <begin position="331"/>
        <end position="352"/>
    </location>
</feature>
<keyword evidence="6 7" id="KW-0472">Membrane</keyword>
<protein>
    <submittedName>
        <fullName evidence="8">Oligosaccharide flippase family protein</fullName>
    </submittedName>
</protein>